<sequence length="46" mass="5346">YADFQSDKHRHIVHVRIPNFPGEGKRRERRGRRGDGSGEQCLANNQ</sequence>
<evidence type="ECO:0000313" key="2">
    <source>
        <dbReference type="EMBL" id="VDK55761.1"/>
    </source>
</evidence>
<dbReference type="EMBL" id="UYRV01008610">
    <property type="protein sequence ID" value="VDK55761.1"/>
    <property type="molecule type" value="Genomic_DNA"/>
</dbReference>
<evidence type="ECO:0000256" key="1">
    <source>
        <dbReference type="SAM" id="MobiDB-lite"/>
    </source>
</evidence>
<accession>A0A3P6SPF4</accession>
<feature type="region of interest" description="Disordered" evidence="1">
    <location>
        <begin position="1"/>
        <end position="46"/>
    </location>
</feature>
<dbReference type="AlphaFoldDB" id="A0A3P6SPF4"/>
<gene>
    <name evidence="2" type="ORF">CGOC_LOCUS3415</name>
</gene>
<organism evidence="2 3">
    <name type="scientific">Cylicostephanus goldi</name>
    <name type="common">Nematode worm</name>
    <dbReference type="NCBI Taxonomy" id="71465"/>
    <lineage>
        <taxon>Eukaryota</taxon>
        <taxon>Metazoa</taxon>
        <taxon>Ecdysozoa</taxon>
        <taxon>Nematoda</taxon>
        <taxon>Chromadorea</taxon>
        <taxon>Rhabditida</taxon>
        <taxon>Rhabditina</taxon>
        <taxon>Rhabditomorpha</taxon>
        <taxon>Strongyloidea</taxon>
        <taxon>Strongylidae</taxon>
        <taxon>Cylicostephanus</taxon>
    </lineage>
</organism>
<evidence type="ECO:0000313" key="3">
    <source>
        <dbReference type="Proteomes" id="UP000271889"/>
    </source>
</evidence>
<keyword evidence="3" id="KW-1185">Reference proteome</keyword>
<feature type="non-terminal residue" evidence="2">
    <location>
        <position position="1"/>
    </location>
</feature>
<name>A0A3P6SPF4_CYLGO</name>
<dbReference type="Proteomes" id="UP000271889">
    <property type="component" value="Unassembled WGS sequence"/>
</dbReference>
<reference evidence="2 3" key="1">
    <citation type="submission" date="2018-11" db="EMBL/GenBank/DDBJ databases">
        <authorList>
            <consortium name="Pathogen Informatics"/>
        </authorList>
    </citation>
    <scope>NUCLEOTIDE SEQUENCE [LARGE SCALE GENOMIC DNA]</scope>
</reference>
<proteinExistence type="predicted"/>
<protein>
    <submittedName>
        <fullName evidence="2">Uncharacterized protein</fullName>
    </submittedName>
</protein>